<dbReference type="Proteomes" id="UP000655588">
    <property type="component" value="Unassembled WGS sequence"/>
</dbReference>
<evidence type="ECO:0000313" key="3">
    <source>
        <dbReference type="EMBL" id="KAF3422025.1"/>
    </source>
</evidence>
<gene>
    <name evidence="3" type="ORF">E2986_03139</name>
</gene>
<dbReference type="InterPro" id="IPR019525">
    <property type="entry name" value="Nrf1_NLS/DNA-bd_dimer"/>
</dbReference>
<evidence type="ECO:0000313" key="4">
    <source>
        <dbReference type="Proteomes" id="UP000655588"/>
    </source>
</evidence>
<feature type="compositionally biased region" description="Basic and acidic residues" evidence="1">
    <location>
        <begin position="514"/>
        <end position="523"/>
    </location>
</feature>
<evidence type="ECO:0000256" key="1">
    <source>
        <dbReference type="SAM" id="MobiDB-lite"/>
    </source>
</evidence>
<dbReference type="AlphaFoldDB" id="A0A833RS72"/>
<comment type="caution">
    <text evidence="3">The sequence shown here is derived from an EMBL/GenBank/DDBJ whole genome shotgun (WGS) entry which is preliminary data.</text>
</comment>
<feature type="compositionally biased region" description="Low complexity" evidence="1">
    <location>
        <begin position="343"/>
        <end position="356"/>
    </location>
</feature>
<evidence type="ECO:0000259" key="2">
    <source>
        <dbReference type="Pfam" id="PF10491"/>
    </source>
</evidence>
<name>A0A833RS72_9HYME</name>
<reference evidence="3" key="1">
    <citation type="submission" date="2019-11" db="EMBL/GenBank/DDBJ databases">
        <title>The nuclear and mitochondrial genomes of Frieseomelitta varia - a highly eusocial stingless bee (Meliponini) with a permanently sterile worker caste.</title>
        <authorList>
            <person name="Freitas F.C.P."/>
            <person name="Lourenco A.P."/>
            <person name="Nunes F.M.F."/>
            <person name="Paschoal A.R."/>
            <person name="Abreu F.C.P."/>
            <person name="Barbin F.O."/>
            <person name="Bataglia L."/>
            <person name="Cardoso-Junior C.A.M."/>
            <person name="Cervoni M.S."/>
            <person name="Silva S.R."/>
            <person name="Dalarmi F."/>
            <person name="Del Lama M.A."/>
            <person name="Depintor T.S."/>
            <person name="Ferreira K.M."/>
            <person name="Goria P.S."/>
            <person name="Jaskot M.C."/>
            <person name="Lago D.C."/>
            <person name="Luna-Lucena D."/>
            <person name="Moda L.M."/>
            <person name="Nascimento L."/>
            <person name="Pedrino M."/>
            <person name="Rabico F.O."/>
            <person name="Sanches F.C."/>
            <person name="Santos D.E."/>
            <person name="Santos C.G."/>
            <person name="Vieira J."/>
            <person name="Lopes T.F."/>
            <person name="Barchuk A.R."/>
            <person name="Hartfelder K."/>
            <person name="Simoes Z.L.P."/>
            <person name="Bitondi M.M.G."/>
            <person name="Pinheiro D.G."/>
        </authorList>
    </citation>
    <scope>NUCLEOTIDE SEQUENCE</scope>
    <source>
        <strain evidence="3">USP_RPSP 00005682</strain>
        <tissue evidence="3">Whole individual</tissue>
    </source>
</reference>
<sequence length="661" mass="75616">MRRVYSLQENIFPCSNSGKQFCSEIYLCSKNNADSSKNMKYSMLQEQEYGVGLPQSRLSNEMNESILVNVDTMEFGNNSFQNLEETSVVSNLPLLFANGHPTSLEKITLEQLECFVTFMVKCSLGYDTNKVISEPRWWPKEVKFSNPLTRPKRVNDNWMANLKKLVFRCYTYHRSEYLLRFCSYLARYPQEDLQYVSNWDSTTSLYHKTTGKLLVTFRNENMNYDKRYENSRKKLLSCSGVMSSYNAKSKQQEHSIMVEHTSAGDIYLCDNCDAEFIGLEKMKEHESICYEQEHNGGNSRSITPDSLIVEPELRQDQFLEYFHLCSVQSESKSKSVETNNGATINNNSSNNSNNNVISRTSRRVRGSINFTRFATIPFSSPAGILLAKAKKSKAMTEETQQERLERIERHLIAPVLNSSTKPKWFGADVDHNRWNVTYKPNREKVACDYVHQYKFINSVRKKPMLSIKSQLLYIVCRPVFVILKRLTQEQIHDLKQNPSKYRCLVPNVSIDNRKMITKDDKRTRPNVSSKRKAPSDESDTNAMEENVEKVACNKINNVELTEFESTSSCDGNNTTAIHSIKETTLCAKSSEAIAVIDLCSSDEEENICIPASSNENKDSINSVSKDVADSLSEWLSNNILNNNSENYTSIIVQCTNLSPKS</sequence>
<feature type="domain" description="Nuclear respiratory factor 1 NLS/DNA-binding dimerisation" evidence="2">
    <location>
        <begin position="58"/>
        <end position="180"/>
    </location>
</feature>
<organism evidence="3 4">
    <name type="scientific">Frieseomelitta varia</name>
    <dbReference type="NCBI Taxonomy" id="561572"/>
    <lineage>
        <taxon>Eukaryota</taxon>
        <taxon>Metazoa</taxon>
        <taxon>Ecdysozoa</taxon>
        <taxon>Arthropoda</taxon>
        <taxon>Hexapoda</taxon>
        <taxon>Insecta</taxon>
        <taxon>Pterygota</taxon>
        <taxon>Neoptera</taxon>
        <taxon>Endopterygota</taxon>
        <taxon>Hymenoptera</taxon>
        <taxon>Apocrita</taxon>
        <taxon>Aculeata</taxon>
        <taxon>Apoidea</taxon>
        <taxon>Anthophila</taxon>
        <taxon>Apidae</taxon>
        <taxon>Frieseomelitta</taxon>
    </lineage>
</organism>
<accession>A0A833RS72</accession>
<dbReference type="Pfam" id="PF10491">
    <property type="entry name" value="Nrf1_DNA-bind"/>
    <property type="match status" value="1"/>
</dbReference>
<proteinExistence type="predicted"/>
<keyword evidence="4" id="KW-1185">Reference proteome</keyword>
<protein>
    <recommendedName>
        <fullName evidence="2">Nuclear respiratory factor 1 NLS/DNA-binding dimerisation domain-containing protein</fullName>
    </recommendedName>
</protein>
<feature type="region of interest" description="Disordered" evidence="1">
    <location>
        <begin position="514"/>
        <end position="544"/>
    </location>
</feature>
<feature type="region of interest" description="Disordered" evidence="1">
    <location>
        <begin position="337"/>
        <end position="356"/>
    </location>
</feature>
<dbReference type="EMBL" id="WNWW01000790">
    <property type="protein sequence ID" value="KAF3422025.1"/>
    <property type="molecule type" value="Genomic_DNA"/>
</dbReference>